<name>A0A4R5BYU1_9PSEU</name>
<dbReference type="FunFam" id="3.40.50.970:FF:000011">
    <property type="entry name" value="Pyruvate dehydrogenase E1 component"/>
    <property type="match status" value="1"/>
</dbReference>
<comment type="caution">
    <text evidence="13">The sequence shown here is derived from an EMBL/GenBank/DDBJ whole genome shotgun (WGS) entry which is preliminary data.</text>
</comment>
<dbReference type="InterPro" id="IPR041621">
    <property type="entry name" value="PDH_E1_M"/>
</dbReference>
<dbReference type="Proteomes" id="UP000294723">
    <property type="component" value="Unassembled WGS sequence"/>
</dbReference>
<dbReference type="RefSeq" id="WP_132680889.1">
    <property type="nucleotide sequence ID" value="NZ_SMLA01000003.1"/>
</dbReference>
<dbReference type="SUPFAM" id="SSF52922">
    <property type="entry name" value="TK C-terminal domain-like"/>
    <property type="match status" value="1"/>
</dbReference>
<comment type="cofactor">
    <cofactor evidence="9">
        <name>Mg(2+)</name>
        <dbReference type="ChEBI" id="CHEBI:18420"/>
    </cofactor>
</comment>
<dbReference type="Pfam" id="PF00456">
    <property type="entry name" value="Transketolase_N"/>
    <property type="match status" value="1"/>
</dbReference>
<evidence type="ECO:0000313" key="14">
    <source>
        <dbReference type="Proteomes" id="UP000294723"/>
    </source>
</evidence>
<dbReference type="InterPro" id="IPR004660">
    <property type="entry name" value="PDH_E1"/>
</dbReference>
<keyword evidence="6 8" id="KW-0670">Pyruvate</keyword>
<evidence type="ECO:0000256" key="9">
    <source>
        <dbReference type="PIRSR" id="PIRSR000156-1"/>
    </source>
</evidence>
<evidence type="ECO:0000256" key="4">
    <source>
        <dbReference type="ARBA" id="ARBA00023002"/>
    </source>
</evidence>
<evidence type="ECO:0000259" key="10">
    <source>
        <dbReference type="Pfam" id="PF00456"/>
    </source>
</evidence>
<dbReference type="CDD" id="cd02017">
    <property type="entry name" value="TPP_E1_EcPDC_like"/>
    <property type="match status" value="1"/>
</dbReference>
<evidence type="ECO:0000256" key="7">
    <source>
        <dbReference type="ARBA" id="ARBA00051231"/>
    </source>
</evidence>
<comment type="function">
    <text evidence="8">Component of the pyruvate dehydrogenase (PDH) complex, that catalyzes the overall conversion of pyruvate to acetyl-CoA and CO(2).</text>
</comment>
<feature type="binding site" evidence="9">
    <location>
        <position position="257"/>
    </location>
    <ligand>
        <name>Mg(2+)</name>
        <dbReference type="ChEBI" id="CHEBI:18420"/>
    </ligand>
</feature>
<organism evidence="13 14">
    <name type="scientific">Saccharopolyspora karakumensis</name>
    <dbReference type="NCBI Taxonomy" id="2530386"/>
    <lineage>
        <taxon>Bacteria</taxon>
        <taxon>Bacillati</taxon>
        <taxon>Actinomycetota</taxon>
        <taxon>Actinomycetes</taxon>
        <taxon>Pseudonocardiales</taxon>
        <taxon>Pseudonocardiaceae</taxon>
        <taxon>Saccharopolyspora</taxon>
    </lineage>
</organism>
<evidence type="ECO:0000256" key="3">
    <source>
        <dbReference type="ARBA" id="ARBA00017172"/>
    </source>
</evidence>
<feature type="domain" description="Transketolase-like C-terminal" evidence="12">
    <location>
        <begin position="742"/>
        <end position="873"/>
    </location>
</feature>
<dbReference type="GO" id="GO:0004739">
    <property type="term" value="F:pyruvate dehydrogenase (acetyl-transferring) activity"/>
    <property type="evidence" value="ECO:0007669"/>
    <property type="project" value="UniProtKB-EC"/>
</dbReference>
<keyword evidence="14" id="KW-1185">Reference proteome</keyword>
<dbReference type="InterPro" id="IPR051157">
    <property type="entry name" value="PDH/Transketolase"/>
</dbReference>
<keyword evidence="4 8" id="KW-0560">Oxidoreductase</keyword>
<evidence type="ECO:0000256" key="1">
    <source>
        <dbReference type="ARBA" id="ARBA00001964"/>
    </source>
</evidence>
<dbReference type="AlphaFoldDB" id="A0A4R5BYU1"/>
<keyword evidence="9" id="KW-0479">Metal-binding</keyword>
<keyword evidence="9" id="KW-0460">Magnesium</keyword>
<dbReference type="Gene3D" id="3.40.50.920">
    <property type="match status" value="1"/>
</dbReference>
<sequence>MSALNNDATNDAVPAQRVRVIREGLASHLPDIDPQETDEWLQSFDSVLSANGQQRARYLMLRLLQRARETGVGVPSLTSTDYVNTIPTEQEPWFPGDEETERRYRALMRWNAAMMVHRAQRPGIGVGGHISSFASSASLYEVGFNWFFRGKDHPGGGDHLYIQGHASPGIYARAFLEGRLTEHQLDGFRQEHSHAGAGGGLPSYPHPRLMPDFWEFPTVSMGLGPMNAIFQARFNRYLHDRGISDTSQQRVWAFLGDGEMNEPESRGLLHVAANEGLDNLTFVVNCNLQQLDGPVRGNGKIIQELEAFFRGAGWNVIKVVWGREWDSLLHADRDGALVNLMNTTPDGDYQTYKANDGAFVREHFFGRDPRTKEMVKHLTDDEIWGLRRGGHDYRKVYAAYKAATEHHGQPTVILAKTIKGYGLGPHFEGRNATHQMKKLTLDDLKLFRDSLRIPISDEQLDPYEPPYYHPGQDSPEIQYLQDRRRQLGGYLPERRAKSKPLVLPGDKVYEVIRKGSGKQEVATTMAFVRLLKDLAKDAEIGARIVPIIPDEARTFGMDSMFPSQKIYNPQGQLYTPVDYQLMLAYRESESGQIMHEGINEAGSTASFTAAGTSYATHREPMIPVYIFYSMFGFQRTGDGFWAAADQMARGFVLGATAGRTTLTGEGLQHADGHSQLIAATNPAVVAYDPAWAFEVAHIVKDGLRRMFGENAENVFYYLTVYNEPYQQPAEPAELDVDGLLRGLYHYQQAPSGPGPRAQLMGSGVLLPEVLKAARLLAEDWGVRADVWSATSWALLRREAEQVDRHNLLNPGAEPQVPYVTRALSQAEGPVVAVSDWMRAVPDLIRPWVPGEMVSLGADGFGFSDTRPAARRVFLVDAESTVVATLAALARTGQVDKATVVEAARKYRIDDVQAAGPQTSDPGDA</sequence>
<evidence type="ECO:0000256" key="2">
    <source>
        <dbReference type="ARBA" id="ARBA00012281"/>
    </source>
</evidence>
<dbReference type="EC" id="1.2.4.1" evidence="2 8"/>
<feature type="domain" description="Pyruvate dehydrogenase E1 component middle" evidence="11">
    <location>
        <begin position="506"/>
        <end position="728"/>
    </location>
</feature>
<dbReference type="PANTHER" id="PTHR43825:SF3">
    <property type="entry name" value="PYRUVATE DEHYDROGENASE E1 COMPONENT"/>
    <property type="match status" value="1"/>
</dbReference>
<gene>
    <name evidence="13" type="primary">aceE</name>
    <name evidence="13" type="ORF">E1202_03390</name>
</gene>
<dbReference type="InterPro" id="IPR029061">
    <property type="entry name" value="THDP-binding"/>
</dbReference>
<keyword evidence="5 8" id="KW-0786">Thiamine pyrophosphate</keyword>
<dbReference type="InterPro" id="IPR009014">
    <property type="entry name" value="Transketo_C/PFOR_II"/>
</dbReference>
<evidence type="ECO:0000256" key="5">
    <source>
        <dbReference type="ARBA" id="ARBA00023052"/>
    </source>
</evidence>
<dbReference type="PIRSF" id="PIRSF000156">
    <property type="entry name" value="Pyruvate_dh_E1"/>
    <property type="match status" value="1"/>
</dbReference>
<dbReference type="SUPFAM" id="SSF52518">
    <property type="entry name" value="Thiamin diphosphate-binding fold (THDP-binding)"/>
    <property type="match status" value="2"/>
</dbReference>
<protein>
    <recommendedName>
        <fullName evidence="3 8">Pyruvate dehydrogenase E1 component</fullName>
        <ecNumber evidence="2 8">1.2.4.1</ecNumber>
    </recommendedName>
</protein>
<feature type="binding site" evidence="9">
    <location>
        <position position="287"/>
    </location>
    <ligand>
        <name>Mg(2+)</name>
        <dbReference type="ChEBI" id="CHEBI:18420"/>
    </ligand>
</feature>
<accession>A0A4R5BYU1</accession>
<dbReference type="NCBIfam" id="TIGR00759">
    <property type="entry name" value="aceE"/>
    <property type="match status" value="1"/>
</dbReference>
<comment type="cofactor">
    <cofactor evidence="1 8">
        <name>thiamine diphosphate</name>
        <dbReference type="ChEBI" id="CHEBI:58937"/>
    </cofactor>
</comment>
<reference evidence="13 14" key="1">
    <citation type="submission" date="2019-03" db="EMBL/GenBank/DDBJ databases">
        <title>Draft genome sequences of novel Actinobacteria.</title>
        <authorList>
            <person name="Sahin N."/>
            <person name="Ay H."/>
            <person name="Saygin H."/>
        </authorList>
    </citation>
    <scope>NUCLEOTIDE SEQUENCE [LARGE SCALE GENOMIC DNA]</scope>
    <source>
        <strain evidence="13 14">5K548</strain>
    </source>
</reference>
<evidence type="ECO:0000259" key="12">
    <source>
        <dbReference type="Pfam" id="PF22613"/>
    </source>
</evidence>
<dbReference type="PANTHER" id="PTHR43825">
    <property type="entry name" value="PYRUVATE DEHYDROGENASE E1 COMPONENT"/>
    <property type="match status" value="1"/>
</dbReference>
<dbReference type="EMBL" id="SMLA01000003">
    <property type="protein sequence ID" value="TDD92398.1"/>
    <property type="molecule type" value="Genomic_DNA"/>
</dbReference>
<evidence type="ECO:0000313" key="13">
    <source>
        <dbReference type="EMBL" id="TDD92398.1"/>
    </source>
</evidence>
<dbReference type="InterPro" id="IPR005474">
    <property type="entry name" value="Transketolase_N"/>
</dbReference>
<dbReference type="Pfam" id="PF17831">
    <property type="entry name" value="PDH_E1_M"/>
    <property type="match status" value="1"/>
</dbReference>
<dbReference type="InterPro" id="IPR055152">
    <property type="entry name" value="Transketolase-like_C_2"/>
</dbReference>
<evidence type="ECO:0000256" key="8">
    <source>
        <dbReference type="PIRNR" id="PIRNR000156"/>
    </source>
</evidence>
<feature type="domain" description="Transketolase N-terminal" evidence="10">
    <location>
        <begin position="163"/>
        <end position="328"/>
    </location>
</feature>
<dbReference type="Gene3D" id="3.40.50.970">
    <property type="match status" value="2"/>
</dbReference>
<feature type="binding site" evidence="9">
    <location>
        <position position="289"/>
    </location>
    <ligand>
        <name>Mg(2+)</name>
        <dbReference type="ChEBI" id="CHEBI:18420"/>
    </ligand>
</feature>
<dbReference type="GO" id="GO:0000287">
    <property type="term" value="F:magnesium ion binding"/>
    <property type="evidence" value="ECO:0007669"/>
    <property type="project" value="UniProtKB-ARBA"/>
</dbReference>
<comment type="catalytic activity">
    <reaction evidence="7 8">
        <text>N(6)-[(R)-lipoyl]-L-lysyl-[protein] + pyruvate + H(+) = N(6)-[(R)-S(8)-acetyldihydrolipoyl]-L-lysyl-[protein] + CO2</text>
        <dbReference type="Rhea" id="RHEA:19189"/>
        <dbReference type="Rhea" id="RHEA-COMP:10474"/>
        <dbReference type="Rhea" id="RHEA-COMP:10478"/>
        <dbReference type="ChEBI" id="CHEBI:15361"/>
        <dbReference type="ChEBI" id="CHEBI:15378"/>
        <dbReference type="ChEBI" id="CHEBI:16526"/>
        <dbReference type="ChEBI" id="CHEBI:83099"/>
        <dbReference type="ChEBI" id="CHEBI:83111"/>
        <dbReference type="EC" id="1.2.4.1"/>
    </reaction>
</comment>
<evidence type="ECO:0000256" key="6">
    <source>
        <dbReference type="ARBA" id="ARBA00023317"/>
    </source>
</evidence>
<dbReference type="Pfam" id="PF22613">
    <property type="entry name" value="Transketolase_C_1"/>
    <property type="match status" value="1"/>
</dbReference>
<proteinExistence type="predicted"/>
<evidence type="ECO:0000259" key="11">
    <source>
        <dbReference type="Pfam" id="PF17831"/>
    </source>
</evidence>
<dbReference type="InterPro" id="IPR035807">
    <property type="entry name" value="PDC_E1_N"/>
</dbReference>